<dbReference type="Proteomes" id="UP000289738">
    <property type="component" value="Chromosome A01"/>
</dbReference>
<protein>
    <submittedName>
        <fullName evidence="2">Uncharacterized protein</fullName>
    </submittedName>
</protein>
<feature type="region of interest" description="Disordered" evidence="1">
    <location>
        <begin position="1"/>
        <end position="24"/>
    </location>
</feature>
<evidence type="ECO:0000313" key="2">
    <source>
        <dbReference type="EMBL" id="RYR77184.1"/>
    </source>
</evidence>
<dbReference type="EMBL" id="SDMP01000001">
    <property type="protein sequence ID" value="RYR77184.1"/>
    <property type="molecule type" value="Genomic_DNA"/>
</dbReference>
<evidence type="ECO:0000256" key="1">
    <source>
        <dbReference type="SAM" id="MobiDB-lite"/>
    </source>
</evidence>
<gene>
    <name evidence="2" type="ORF">Ahy_A01g001644</name>
</gene>
<feature type="compositionally biased region" description="Basic residues" evidence="1">
    <location>
        <begin position="11"/>
        <end position="24"/>
    </location>
</feature>
<comment type="caution">
    <text evidence="2">The sequence shown here is derived from an EMBL/GenBank/DDBJ whole genome shotgun (WGS) entry which is preliminary data.</text>
</comment>
<evidence type="ECO:0000313" key="3">
    <source>
        <dbReference type="Proteomes" id="UP000289738"/>
    </source>
</evidence>
<name>A0A445ENY1_ARAHY</name>
<keyword evidence="3" id="KW-1185">Reference proteome</keyword>
<proteinExistence type="predicted"/>
<organism evidence="2 3">
    <name type="scientific">Arachis hypogaea</name>
    <name type="common">Peanut</name>
    <dbReference type="NCBI Taxonomy" id="3818"/>
    <lineage>
        <taxon>Eukaryota</taxon>
        <taxon>Viridiplantae</taxon>
        <taxon>Streptophyta</taxon>
        <taxon>Embryophyta</taxon>
        <taxon>Tracheophyta</taxon>
        <taxon>Spermatophyta</taxon>
        <taxon>Magnoliopsida</taxon>
        <taxon>eudicotyledons</taxon>
        <taxon>Gunneridae</taxon>
        <taxon>Pentapetalae</taxon>
        <taxon>rosids</taxon>
        <taxon>fabids</taxon>
        <taxon>Fabales</taxon>
        <taxon>Fabaceae</taxon>
        <taxon>Papilionoideae</taxon>
        <taxon>50 kb inversion clade</taxon>
        <taxon>dalbergioids sensu lato</taxon>
        <taxon>Dalbergieae</taxon>
        <taxon>Pterocarpus clade</taxon>
        <taxon>Arachis</taxon>
    </lineage>
</organism>
<sequence length="104" mass="11562">MKFCATSEKGRRGKKAGYGRTKGKGKVVTPLVCPLTLLPREIWERIAAWVTCKVFLDAARSPPAYKVASIAEIPVVFGYDMEDRPEDVILFKSERAGNRPLYSG</sequence>
<dbReference type="AlphaFoldDB" id="A0A445ENY1"/>
<accession>A0A445ENY1</accession>
<reference evidence="2 3" key="1">
    <citation type="submission" date="2019-01" db="EMBL/GenBank/DDBJ databases">
        <title>Sequencing of cultivated peanut Arachis hypogaea provides insights into genome evolution and oil improvement.</title>
        <authorList>
            <person name="Chen X."/>
        </authorList>
    </citation>
    <scope>NUCLEOTIDE SEQUENCE [LARGE SCALE GENOMIC DNA]</scope>
    <source>
        <strain evidence="3">cv. Fuhuasheng</strain>
        <tissue evidence="2">Leaves</tissue>
    </source>
</reference>